<dbReference type="STRING" id="394096.DB31_5285"/>
<dbReference type="PANTHER" id="PTHR43642">
    <property type="entry name" value="HYBRID SIGNAL TRANSDUCTION HISTIDINE KINASE G"/>
    <property type="match status" value="1"/>
</dbReference>
<dbReference type="InterPro" id="IPR000719">
    <property type="entry name" value="Prot_kinase_dom"/>
</dbReference>
<dbReference type="Gene3D" id="3.40.50.300">
    <property type="entry name" value="P-loop containing nucleotide triphosphate hydrolases"/>
    <property type="match status" value="1"/>
</dbReference>
<reference evidence="4 5" key="1">
    <citation type="submission" date="2014-04" db="EMBL/GenBank/DDBJ databases">
        <title>Genome assembly of Hyalangium minutum DSM 14724.</title>
        <authorList>
            <person name="Sharma G."/>
            <person name="Subramanian S."/>
        </authorList>
    </citation>
    <scope>NUCLEOTIDE SEQUENCE [LARGE SCALE GENOMIC DNA]</scope>
    <source>
        <strain evidence="4 5">DSM 14724</strain>
    </source>
</reference>
<evidence type="ECO:0000313" key="4">
    <source>
        <dbReference type="EMBL" id="KFE70243.1"/>
    </source>
</evidence>
<dbReference type="Pfam" id="PF00069">
    <property type="entry name" value="Pkinase"/>
    <property type="match status" value="1"/>
</dbReference>
<protein>
    <recommendedName>
        <fullName evidence="6">Histidine kinase</fullName>
    </recommendedName>
</protein>
<gene>
    <name evidence="4" type="ORF">DB31_5285</name>
</gene>
<dbReference type="SMART" id="SM00387">
    <property type="entry name" value="HATPase_c"/>
    <property type="match status" value="1"/>
</dbReference>
<name>A0A085WRD0_9BACT</name>
<dbReference type="InterPro" id="IPR029016">
    <property type="entry name" value="GAF-like_dom_sf"/>
</dbReference>
<dbReference type="PATRIC" id="fig|394096.3.peg.1767"/>
<dbReference type="Pfam" id="PF01590">
    <property type="entry name" value="GAF"/>
    <property type="match status" value="1"/>
</dbReference>
<dbReference type="InterPro" id="IPR027417">
    <property type="entry name" value="P-loop_NTPase"/>
</dbReference>
<comment type="caution">
    <text evidence="4">The sequence shown here is derived from an EMBL/GenBank/DDBJ whole genome shotgun (WGS) entry which is preliminary data.</text>
</comment>
<dbReference type="PROSITE" id="PS50109">
    <property type="entry name" value="HIS_KIN"/>
    <property type="match status" value="1"/>
</dbReference>
<dbReference type="InterPro" id="IPR003594">
    <property type="entry name" value="HATPase_dom"/>
</dbReference>
<dbReference type="EMBL" id="JMCB01000003">
    <property type="protein sequence ID" value="KFE70243.1"/>
    <property type="molecule type" value="Genomic_DNA"/>
</dbReference>
<feature type="coiled-coil region" evidence="1">
    <location>
        <begin position="1443"/>
        <end position="1481"/>
    </location>
</feature>
<dbReference type="SUPFAM" id="SSF55781">
    <property type="entry name" value="GAF domain-like"/>
    <property type="match status" value="1"/>
</dbReference>
<evidence type="ECO:0000259" key="3">
    <source>
        <dbReference type="PROSITE" id="PS50109"/>
    </source>
</evidence>
<dbReference type="InterPro" id="IPR005467">
    <property type="entry name" value="His_kinase_dom"/>
</dbReference>
<dbReference type="InterPro" id="IPR003018">
    <property type="entry name" value="GAF"/>
</dbReference>
<evidence type="ECO:0000259" key="2">
    <source>
        <dbReference type="PROSITE" id="PS50011"/>
    </source>
</evidence>
<dbReference type="CDD" id="cd14014">
    <property type="entry name" value="STKc_PknB_like"/>
    <property type="match status" value="1"/>
</dbReference>
<dbReference type="SMART" id="SM00065">
    <property type="entry name" value="GAF"/>
    <property type="match status" value="1"/>
</dbReference>
<dbReference type="GO" id="GO:0005524">
    <property type="term" value="F:ATP binding"/>
    <property type="evidence" value="ECO:0007669"/>
    <property type="project" value="InterPro"/>
</dbReference>
<dbReference type="GO" id="GO:0004672">
    <property type="term" value="F:protein kinase activity"/>
    <property type="evidence" value="ECO:0007669"/>
    <property type="project" value="InterPro"/>
</dbReference>
<dbReference type="Gene3D" id="3.30.565.10">
    <property type="entry name" value="Histidine kinase-like ATPase, C-terminal domain"/>
    <property type="match status" value="1"/>
</dbReference>
<organism evidence="4 5">
    <name type="scientific">Hyalangium minutum</name>
    <dbReference type="NCBI Taxonomy" id="394096"/>
    <lineage>
        <taxon>Bacteria</taxon>
        <taxon>Pseudomonadati</taxon>
        <taxon>Myxococcota</taxon>
        <taxon>Myxococcia</taxon>
        <taxon>Myxococcales</taxon>
        <taxon>Cystobacterineae</taxon>
        <taxon>Archangiaceae</taxon>
        <taxon>Hyalangium</taxon>
    </lineage>
</organism>
<dbReference type="Gene3D" id="1.10.510.10">
    <property type="entry name" value="Transferase(Phosphotransferase) domain 1"/>
    <property type="match status" value="1"/>
</dbReference>
<dbReference type="PANTHER" id="PTHR43642:SF1">
    <property type="entry name" value="HYBRID SIGNAL TRANSDUCTION HISTIDINE KINASE G"/>
    <property type="match status" value="1"/>
</dbReference>
<evidence type="ECO:0000256" key="1">
    <source>
        <dbReference type="SAM" id="Coils"/>
    </source>
</evidence>
<dbReference type="Pfam" id="PF13191">
    <property type="entry name" value="AAA_16"/>
    <property type="match status" value="1"/>
</dbReference>
<dbReference type="Gene3D" id="1.10.287.130">
    <property type="match status" value="1"/>
</dbReference>
<dbReference type="SUPFAM" id="SSF56112">
    <property type="entry name" value="Protein kinase-like (PK-like)"/>
    <property type="match status" value="1"/>
</dbReference>
<feature type="domain" description="Histidine kinase" evidence="3">
    <location>
        <begin position="1561"/>
        <end position="1754"/>
    </location>
</feature>
<evidence type="ECO:0000313" key="5">
    <source>
        <dbReference type="Proteomes" id="UP000028725"/>
    </source>
</evidence>
<dbReference type="SUPFAM" id="SSF55874">
    <property type="entry name" value="ATPase domain of HSP90 chaperone/DNA topoisomerase II/histidine kinase"/>
    <property type="match status" value="1"/>
</dbReference>
<sequence>MPGYTLVEPFQACGSNLFSRAIRDADRRKVILTTPRSEHPGSRERTRYEHEYNLLRRLEGTPGVITALALESYPERPVLVFDDIEGAHLSEHVGASIHVRSFLELAIPLVATLAEVHRRGVIYQALQPANILLTPSGQPWLIDFGSACLQQARQVQASPPNLPEGMAAYMSPEQSGRMNRALDYRTDLYSLGITFYQLLTGSLPFKAHDPLEWIHAHLAQVPLPPHQWEPSIPPILSEIVLKLIAKMPEERYQSAEGLLADLRTCHEQLSLGALETFPLGRQDFSARFQLPRRLYGRDEDLQGLMSALDRTMRKRRPEWILVRGYSGIGKSSVVHELHPQVLRRRGFFLHGKFDQLQRDMPYAPLAQAFKGLVQQVLTGSDDEVNAWRQRLLDAFEGQGGVMVELVPSLELVVGRQPPVSELPPLEAQNRFHRLFLRFLGVFAAPERPLVLFLDDLQWADFASLQLLKFLAMHPDTPPLLWVGAYRDHEVNASHPLMLTVDELRKEGTRIGDISLAPLSLEQTRQLIGDTLPGARPELVQDLAAVTHTKTGGNPFFLLQLLQTLYQDGLLVRAPEGGWRWDETGVKAKGYSDNVVDFIAGRLRQLPEPTQQLLRFAACMGNLFSASHLGLLGSLAPQELEARLAPALREEVVQRAGADHYRFLHDRIQQAAHNLIPTEERKVIHLRIGRLMLSSLTPDELRERLFDVVAQLNSSTELITDREERLRLARLNAEAGARAQASTAWHSAVGSFSVAFSLLPDDPWATEHTLAFKLRLEQARCELMAGHPAEARKLVDELLSRALTSPELATASRLRSTLHLAAGEVDDSVACLLACLERIGMPLPPRPTEEQVKAADAEVWALLGARSIESLSGLPPMTDPDLQAAMGILADLTVPALYSGSSLLPFHLSRMVALSLRHGNTEAAAHGYAWYGLVCCVAAAEKYAEGYAFGRVAQGLVNRPEFSAYRSGTLFILAHLSRWVRPFSVSLGLFQETFRHSLQSGDFRNACYCCDNILINRLLMGHELEEVYQESVTRLEFVRKASYEDIGSIITLYQRHVQQLRGLSASIKSLDGDGFSEQEVEARLAGRGQQLLSCLYFTAKAKARYFGGAPEEAREALAAAEKHLRVVGGLIARYDHELYSALTLAACFRRAPPQQQQEMLDALRRHHRQVAVWAKLSPENFLSAERLVAAELARVTGHTDEAMQAYEDAMRTAREHGVLPHAALAAELAAHFSKERGWQTASSAYAHEAWEAYRQWGAEGKLRQIEAQWPRAAGVRETGPTGATASSQIDALSVVKAQQAVSREIVLDKLVSTLMGVALQSAGAQRGALILKQGELLRVAAVSDASGTRAREAHEALPWTVLAYVRRTGEPVLIDDTSRPHTFSSDGELLRRQARSVLCLPLRRKEEFYGALYLENSLTTEAFSAERLELLSHIASQAAISIENARLYTELQKAEAALRHANEDLERRVDERTRELTQAQSQLVETARMVGMAEVATNVLHDVGNALTSIVVDSGLMRQSLASSRMGRMKQVSALLEDHRHDLPRFFARDPRGAHLVDYLSGLAQELTQEQTSLQATLDNMNKNISRVRAIIQMQQTYATSTVLPEECELAELLDDALRLHQGAMERAGIQVTRELKPLPRVKVDRYKVLQILFNLFSNACTALESKPPADRYLEIRLEARGGWVRIQVRDSGVGIAPDVKPRLFNQGFSTRKDGQGIGLHSSAIAAQLIGGRLTLESEGRDQGATATLDLPVTPPQPALAHAS</sequence>
<accession>A0A085WRD0</accession>
<keyword evidence="1" id="KW-0175">Coiled coil</keyword>
<keyword evidence="5" id="KW-1185">Reference proteome</keyword>
<dbReference type="InterPro" id="IPR053159">
    <property type="entry name" value="Hybrid_Histidine_Kinase"/>
</dbReference>
<dbReference type="SMART" id="SM00220">
    <property type="entry name" value="S_TKc"/>
    <property type="match status" value="1"/>
</dbReference>
<evidence type="ECO:0008006" key="6">
    <source>
        <dbReference type="Google" id="ProtNLM"/>
    </source>
</evidence>
<dbReference type="Pfam" id="PF02518">
    <property type="entry name" value="HATPase_c"/>
    <property type="match status" value="1"/>
</dbReference>
<dbReference type="InterPro" id="IPR011009">
    <property type="entry name" value="Kinase-like_dom_sf"/>
</dbReference>
<dbReference type="Gene3D" id="3.30.450.40">
    <property type="match status" value="1"/>
</dbReference>
<dbReference type="SUPFAM" id="SSF52540">
    <property type="entry name" value="P-loop containing nucleoside triphosphate hydrolases"/>
    <property type="match status" value="1"/>
</dbReference>
<feature type="domain" description="Protein kinase" evidence="2">
    <location>
        <begin position="7"/>
        <end position="269"/>
    </location>
</feature>
<dbReference type="Proteomes" id="UP000028725">
    <property type="component" value="Unassembled WGS sequence"/>
</dbReference>
<dbReference type="PROSITE" id="PS50011">
    <property type="entry name" value="PROTEIN_KINASE_DOM"/>
    <property type="match status" value="1"/>
</dbReference>
<dbReference type="InterPro" id="IPR036890">
    <property type="entry name" value="HATPase_C_sf"/>
</dbReference>
<dbReference type="InterPro" id="IPR041664">
    <property type="entry name" value="AAA_16"/>
</dbReference>
<proteinExistence type="predicted"/>